<dbReference type="InterPro" id="IPR011990">
    <property type="entry name" value="TPR-like_helical_dom_sf"/>
</dbReference>
<dbReference type="EMBL" id="CP119075">
    <property type="protein sequence ID" value="WED65945.1"/>
    <property type="molecule type" value="Genomic_DNA"/>
</dbReference>
<evidence type="ECO:0000313" key="2">
    <source>
        <dbReference type="Proteomes" id="UP001218638"/>
    </source>
</evidence>
<keyword evidence="2" id="KW-1185">Reference proteome</keyword>
<dbReference type="AlphaFoldDB" id="A0AAF0CQ08"/>
<name>A0AAF0CQ08_9BACT</name>
<sequence>MTEADLQNLIEEATFDYTMGDEDAAIAKINEATAAAPESFAAWHASAEIHLNLQMLDGALVAAEKAHALRPDDLFINTTLSRIWVGKGNKAAAEKFGAQAKMLGWKEQLKTPPGESDEVS</sequence>
<evidence type="ECO:0000313" key="1">
    <source>
        <dbReference type="EMBL" id="WED65945.1"/>
    </source>
</evidence>
<dbReference type="Proteomes" id="UP001218638">
    <property type="component" value="Chromosome"/>
</dbReference>
<dbReference type="KEGG" id="slom:PXH66_03665"/>
<evidence type="ECO:0008006" key="3">
    <source>
        <dbReference type="Google" id="ProtNLM"/>
    </source>
</evidence>
<dbReference type="Gene3D" id="1.25.40.10">
    <property type="entry name" value="Tetratricopeptide repeat domain"/>
    <property type="match status" value="1"/>
</dbReference>
<dbReference type="SUPFAM" id="SSF48452">
    <property type="entry name" value="TPR-like"/>
    <property type="match status" value="1"/>
</dbReference>
<organism evidence="1 2">
    <name type="scientific">Synoicihabitans lomoniglobus</name>
    <dbReference type="NCBI Taxonomy" id="2909285"/>
    <lineage>
        <taxon>Bacteria</taxon>
        <taxon>Pseudomonadati</taxon>
        <taxon>Verrucomicrobiota</taxon>
        <taxon>Opitutia</taxon>
        <taxon>Opitutales</taxon>
        <taxon>Opitutaceae</taxon>
        <taxon>Synoicihabitans</taxon>
    </lineage>
</organism>
<gene>
    <name evidence="1" type="ORF">PXH66_03665</name>
</gene>
<accession>A0AAF0CQ08</accession>
<proteinExistence type="predicted"/>
<protein>
    <recommendedName>
        <fullName evidence="3">Tetratricopeptide repeat protein</fullName>
    </recommendedName>
</protein>
<reference evidence="1" key="1">
    <citation type="submission" date="2023-03" db="EMBL/GenBank/DDBJ databases">
        <title>Lomoglobus Profundus gen. nov., sp. nov., a novel member of the phylum Verrucomicrobia, isolated from deep-marine sediment of South China Sea.</title>
        <authorList>
            <person name="Ahmad T."/>
            <person name="Ishaq S.E."/>
            <person name="Wang F."/>
        </authorList>
    </citation>
    <scope>NUCLEOTIDE SEQUENCE</scope>
    <source>
        <strain evidence="1">LMO-M01</strain>
    </source>
</reference>
<dbReference type="RefSeq" id="WP_330927808.1">
    <property type="nucleotide sequence ID" value="NZ_CP119075.1"/>
</dbReference>